<comment type="caution">
    <text evidence="1">The sequence shown here is derived from an EMBL/GenBank/DDBJ whole genome shotgun (WGS) entry which is preliminary data.</text>
</comment>
<dbReference type="AlphaFoldDB" id="A0A0F9MBI7"/>
<accession>A0A0F9MBI7</accession>
<name>A0A0F9MBI7_9ZZZZ</name>
<evidence type="ECO:0000313" key="1">
    <source>
        <dbReference type="EMBL" id="KKN03124.1"/>
    </source>
</evidence>
<dbReference type="EMBL" id="LAZR01005070">
    <property type="protein sequence ID" value="KKN03124.1"/>
    <property type="molecule type" value="Genomic_DNA"/>
</dbReference>
<organism evidence="1">
    <name type="scientific">marine sediment metagenome</name>
    <dbReference type="NCBI Taxonomy" id="412755"/>
    <lineage>
        <taxon>unclassified sequences</taxon>
        <taxon>metagenomes</taxon>
        <taxon>ecological metagenomes</taxon>
    </lineage>
</organism>
<proteinExistence type="predicted"/>
<protein>
    <submittedName>
        <fullName evidence="1">Uncharacterized protein</fullName>
    </submittedName>
</protein>
<gene>
    <name evidence="1" type="ORF">LCGC14_1110880</name>
</gene>
<reference evidence="1" key="1">
    <citation type="journal article" date="2015" name="Nature">
        <title>Complex archaea that bridge the gap between prokaryotes and eukaryotes.</title>
        <authorList>
            <person name="Spang A."/>
            <person name="Saw J.H."/>
            <person name="Jorgensen S.L."/>
            <person name="Zaremba-Niedzwiedzka K."/>
            <person name="Martijn J."/>
            <person name="Lind A.E."/>
            <person name="van Eijk R."/>
            <person name="Schleper C."/>
            <person name="Guy L."/>
            <person name="Ettema T.J."/>
        </authorList>
    </citation>
    <scope>NUCLEOTIDE SEQUENCE</scope>
</reference>
<sequence length="94" mass="10395">MMYPCEARESCTGLTVICPKCGKRFTDELADTCYDDVMCYTVGGWEFGETICLHECEAAADSGRDQYAPEDMICECGHRWAAECATFVGEEVPA</sequence>